<dbReference type="OrthoDB" id="167975at2759"/>
<evidence type="ECO:0000313" key="2">
    <source>
        <dbReference type="EMBL" id="ETL86475.1"/>
    </source>
</evidence>
<gene>
    <name evidence="2" type="ORF">L917_14093</name>
</gene>
<evidence type="ECO:0000256" key="1">
    <source>
        <dbReference type="SAM" id="MobiDB-lite"/>
    </source>
</evidence>
<organism evidence="2">
    <name type="scientific">Phytophthora nicotianae</name>
    <name type="common">Potato buckeye rot agent</name>
    <name type="synonym">Phytophthora parasitica</name>
    <dbReference type="NCBI Taxonomy" id="4792"/>
    <lineage>
        <taxon>Eukaryota</taxon>
        <taxon>Sar</taxon>
        <taxon>Stramenopiles</taxon>
        <taxon>Oomycota</taxon>
        <taxon>Peronosporomycetes</taxon>
        <taxon>Peronosporales</taxon>
        <taxon>Peronosporaceae</taxon>
        <taxon>Phytophthora</taxon>
    </lineage>
</organism>
<reference evidence="2" key="1">
    <citation type="submission" date="2013-11" db="EMBL/GenBank/DDBJ databases">
        <title>The Genome Sequence of Phytophthora parasitica CHvinca01.</title>
        <authorList>
            <consortium name="The Broad Institute Genomics Platform"/>
            <person name="Russ C."/>
            <person name="Tyler B."/>
            <person name="Panabieres F."/>
            <person name="Shan W."/>
            <person name="Tripathy S."/>
            <person name="Grunwald N."/>
            <person name="Machado M."/>
            <person name="Johnson C.S."/>
            <person name="Arredondo F."/>
            <person name="Hong C."/>
            <person name="Coffey M."/>
            <person name="Young S.K."/>
            <person name="Zeng Q."/>
            <person name="Gargeya S."/>
            <person name="Fitzgerald M."/>
            <person name="Abouelleil A."/>
            <person name="Alvarado L."/>
            <person name="Chapman S.B."/>
            <person name="Gainer-Dewar J."/>
            <person name="Goldberg J."/>
            <person name="Griggs A."/>
            <person name="Gujja S."/>
            <person name="Hansen M."/>
            <person name="Howarth C."/>
            <person name="Imamovic A."/>
            <person name="Ireland A."/>
            <person name="Larimer J."/>
            <person name="McCowan C."/>
            <person name="Murphy C."/>
            <person name="Pearson M."/>
            <person name="Poon T.W."/>
            <person name="Priest M."/>
            <person name="Roberts A."/>
            <person name="Saif S."/>
            <person name="Shea T."/>
            <person name="Sykes S."/>
            <person name="Wortman J."/>
            <person name="Nusbaum C."/>
            <person name="Birren B."/>
        </authorList>
    </citation>
    <scope>NUCLEOTIDE SEQUENCE [LARGE SCALE GENOMIC DNA]</scope>
    <source>
        <strain evidence="2">CHvinca01</strain>
    </source>
</reference>
<dbReference type="VEuPathDB" id="FungiDB:PPTG_12575"/>
<dbReference type="Proteomes" id="UP000054423">
    <property type="component" value="Unassembled WGS sequence"/>
</dbReference>
<dbReference type="AlphaFoldDB" id="W2KQ45"/>
<dbReference type="EMBL" id="KI681263">
    <property type="protein sequence ID" value="ETL86475.1"/>
    <property type="molecule type" value="Genomic_DNA"/>
</dbReference>
<protein>
    <submittedName>
        <fullName evidence="2">Uncharacterized protein</fullName>
    </submittedName>
</protein>
<sequence>MFWREPRPDLHLYTDASDEGLAVLDPDHKRYLQIRFDDEERHDITSAPDANGFTINVRELFFVALAAVVWGETWKPSGSGEVDHICAWSDNASAVAWVRTQRSDNRLGQELIRAIGLCEATSRFRISTHHLPGAINLAADAASRAWNSSSTGRSLSVQDVLAKLQAHALAESTHQKYAITWKQWCRWCASAGTTLWTEMSTPVSSLRSRYPVGIEQMDRMVIRPPPFCPNLATSTGIIGVSSAILSVSMQDTDSLCKGCHGCRQCHEDNAPCLPFFSVDSAPTAISSPNTTVFYGGLRSKGQPVSANDMAAAIKRAAGIRVRDTFSEERRLAIKHFGRWSSDCYERYARMDVTTIGTMVKKMLYGAGHHFTSREPRLRQESTSTPHPGWRR</sequence>
<proteinExistence type="predicted"/>
<name>W2KQ45_PHYNI</name>
<dbReference type="VEuPathDB" id="FungiDB:PPTG_14945"/>
<feature type="region of interest" description="Disordered" evidence="1">
    <location>
        <begin position="370"/>
        <end position="391"/>
    </location>
</feature>
<accession>W2KQ45</accession>